<evidence type="ECO:0000256" key="2">
    <source>
        <dbReference type="ARBA" id="ARBA00022679"/>
    </source>
</evidence>
<dbReference type="Pfam" id="PF02547">
    <property type="entry name" value="Queuosine_synth"/>
    <property type="match status" value="1"/>
</dbReference>
<accession>A0ABW3HFQ7</accession>
<evidence type="ECO:0000313" key="8">
    <source>
        <dbReference type="Proteomes" id="UP001597044"/>
    </source>
</evidence>
<proteinExistence type="inferred from homology"/>
<sequence length="391" mass="42778">MNRRDFYFDLPDALIARYPLAERSASRLLCLSGSDGNVVHRQFRELPELIAPGDLLVFNQSRVMPARLFAQKISGGQVEILIERLPSATTALAHLRASKSPKPGSELILSDGTLLRMTARADALFVLEADEPWAGIMARAGEMPLPPYFQREAEASDNERYQTVYARDEGSVAAPTAGLHFDAGVLAGLKARGIETAFVTLHVGAGTFQPVRSDQLEDHIMHAEWLTVSAEVIAAVQAARARGGRVIAVGTTSVRALESMAWASRGIDPEQWRVGQSQQSATQSQSASAQLTTDKTTIAQQLKSFAGDTRLFITPGYDWQVIDAMVTNFHLPESTLLMLVSAMAGREAVLSAYAEAIAQNYRFFSYGDAMWVTGPDWHEQKAELPITRENS</sequence>
<dbReference type="Proteomes" id="UP001597044">
    <property type="component" value="Unassembled WGS sequence"/>
</dbReference>
<keyword evidence="2 5" id="KW-0808">Transferase</keyword>
<comment type="similarity">
    <text evidence="5">Belongs to the QueA family.</text>
</comment>
<feature type="region of interest" description="Disordered" evidence="6">
    <location>
        <begin position="273"/>
        <end position="292"/>
    </location>
</feature>
<dbReference type="InterPro" id="IPR042118">
    <property type="entry name" value="QueA_dom1"/>
</dbReference>
<keyword evidence="1 5" id="KW-0963">Cytoplasm</keyword>
<evidence type="ECO:0000256" key="6">
    <source>
        <dbReference type="SAM" id="MobiDB-lite"/>
    </source>
</evidence>
<dbReference type="InterPro" id="IPR036100">
    <property type="entry name" value="QueA_sf"/>
</dbReference>
<dbReference type="NCBIfam" id="NF001140">
    <property type="entry name" value="PRK00147.1"/>
    <property type="match status" value="1"/>
</dbReference>
<organism evidence="7 8">
    <name type="scientific">Paraperlucidibaca wandonensis</name>
    <dbReference type="NCBI Taxonomy" id="1268273"/>
    <lineage>
        <taxon>Bacteria</taxon>
        <taxon>Pseudomonadati</taxon>
        <taxon>Pseudomonadota</taxon>
        <taxon>Gammaproteobacteria</taxon>
        <taxon>Moraxellales</taxon>
        <taxon>Moraxellaceae</taxon>
        <taxon>Paraperlucidibaca</taxon>
    </lineage>
</organism>
<dbReference type="HAMAP" id="MF_00113">
    <property type="entry name" value="QueA"/>
    <property type="match status" value="1"/>
</dbReference>
<dbReference type="EC" id="2.4.99.17" evidence="5"/>
<dbReference type="Gene3D" id="2.40.10.240">
    <property type="entry name" value="QueA-like"/>
    <property type="match status" value="1"/>
</dbReference>
<protein>
    <recommendedName>
        <fullName evidence="5">S-adenosylmethionine:tRNA ribosyltransferase-isomerase</fullName>
        <ecNumber evidence="5">2.4.99.17</ecNumber>
    </recommendedName>
    <alternativeName>
        <fullName evidence="5">Queuosine biosynthesis protein QueA</fullName>
    </alternativeName>
</protein>
<evidence type="ECO:0000313" key="7">
    <source>
        <dbReference type="EMBL" id="MFD0950082.1"/>
    </source>
</evidence>
<dbReference type="InterPro" id="IPR042119">
    <property type="entry name" value="QueA_dom2"/>
</dbReference>
<dbReference type="RefSeq" id="WP_379070452.1">
    <property type="nucleotide sequence ID" value="NZ_JBHTIT010000001.1"/>
</dbReference>
<evidence type="ECO:0000256" key="1">
    <source>
        <dbReference type="ARBA" id="ARBA00022490"/>
    </source>
</evidence>
<comment type="caution">
    <text evidence="7">The sequence shown here is derived from an EMBL/GenBank/DDBJ whole genome shotgun (WGS) entry which is preliminary data.</text>
</comment>
<feature type="compositionally biased region" description="Low complexity" evidence="6">
    <location>
        <begin position="276"/>
        <end position="292"/>
    </location>
</feature>
<dbReference type="NCBIfam" id="TIGR00113">
    <property type="entry name" value="queA"/>
    <property type="match status" value="1"/>
</dbReference>
<comment type="function">
    <text evidence="5">Transfers and isomerizes the ribose moiety from AdoMet to the 7-aminomethyl group of 7-deazaguanine (preQ1-tRNA) to give epoxyqueuosine (oQ-tRNA).</text>
</comment>
<evidence type="ECO:0000256" key="3">
    <source>
        <dbReference type="ARBA" id="ARBA00022691"/>
    </source>
</evidence>
<gene>
    <name evidence="5 7" type="primary">queA</name>
    <name evidence="7" type="ORF">ACFQ0F_06725</name>
</gene>
<comment type="catalytic activity">
    <reaction evidence="5">
        <text>7-aminomethyl-7-carbaguanosine(34) in tRNA + S-adenosyl-L-methionine = epoxyqueuosine(34) in tRNA + adenine + L-methionine + 2 H(+)</text>
        <dbReference type="Rhea" id="RHEA:32155"/>
        <dbReference type="Rhea" id="RHEA-COMP:10342"/>
        <dbReference type="Rhea" id="RHEA-COMP:18582"/>
        <dbReference type="ChEBI" id="CHEBI:15378"/>
        <dbReference type="ChEBI" id="CHEBI:16708"/>
        <dbReference type="ChEBI" id="CHEBI:57844"/>
        <dbReference type="ChEBI" id="CHEBI:59789"/>
        <dbReference type="ChEBI" id="CHEBI:82833"/>
        <dbReference type="ChEBI" id="CHEBI:194443"/>
        <dbReference type="EC" id="2.4.99.17"/>
    </reaction>
</comment>
<keyword evidence="4 5" id="KW-0671">Queuosine biosynthesis</keyword>
<keyword evidence="3 5" id="KW-0949">S-adenosyl-L-methionine</keyword>
<dbReference type="InterPro" id="IPR003699">
    <property type="entry name" value="QueA"/>
</dbReference>
<evidence type="ECO:0000256" key="5">
    <source>
        <dbReference type="HAMAP-Rule" id="MF_00113"/>
    </source>
</evidence>
<dbReference type="PANTHER" id="PTHR30307:SF0">
    <property type="entry name" value="S-ADENOSYLMETHIONINE:TRNA RIBOSYLTRANSFERASE-ISOMERASE"/>
    <property type="match status" value="1"/>
</dbReference>
<evidence type="ECO:0000256" key="4">
    <source>
        <dbReference type="ARBA" id="ARBA00022785"/>
    </source>
</evidence>
<comment type="subunit">
    <text evidence="5">Monomer.</text>
</comment>
<dbReference type="GO" id="GO:0051075">
    <property type="term" value="F:S-adenosylmethionine:tRNA ribosyltransferase-isomerase activity"/>
    <property type="evidence" value="ECO:0007669"/>
    <property type="project" value="UniProtKB-EC"/>
</dbReference>
<keyword evidence="8" id="KW-1185">Reference proteome</keyword>
<comment type="pathway">
    <text evidence="5">tRNA modification; tRNA-queuosine biosynthesis.</text>
</comment>
<reference evidence="8" key="1">
    <citation type="journal article" date="2019" name="Int. J. Syst. Evol. Microbiol.">
        <title>The Global Catalogue of Microorganisms (GCM) 10K type strain sequencing project: providing services to taxonomists for standard genome sequencing and annotation.</title>
        <authorList>
            <consortium name="The Broad Institute Genomics Platform"/>
            <consortium name="The Broad Institute Genome Sequencing Center for Infectious Disease"/>
            <person name="Wu L."/>
            <person name="Ma J."/>
        </authorList>
    </citation>
    <scope>NUCLEOTIDE SEQUENCE [LARGE SCALE GENOMIC DNA]</scope>
    <source>
        <strain evidence="8">CCUG 63419</strain>
    </source>
</reference>
<dbReference type="EMBL" id="JBHTIT010000001">
    <property type="protein sequence ID" value="MFD0950082.1"/>
    <property type="molecule type" value="Genomic_DNA"/>
</dbReference>
<keyword evidence="7" id="KW-0328">Glycosyltransferase</keyword>
<dbReference type="SUPFAM" id="SSF111337">
    <property type="entry name" value="QueA-like"/>
    <property type="match status" value="1"/>
</dbReference>
<comment type="subcellular location">
    <subcellularLocation>
        <location evidence="5">Cytoplasm</location>
    </subcellularLocation>
</comment>
<name>A0ABW3HFQ7_9GAMM</name>
<dbReference type="Gene3D" id="3.40.1780.10">
    <property type="entry name" value="QueA-like"/>
    <property type="match status" value="1"/>
</dbReference>
<dbReference type="PANTHER" id="PTHR30307">
    <property type="entry name" value="S-ADENOSYLMETHIONINE:TRNA RIBOSYLTRANSFERASE-ISOMERASE"/>
    <property type="match status" value="1"/>
</dbReference>